<feature type="binding site" evidence="2">
    <location>
        <position position="17"/>
    </location>
    <ligand>
        <name>Mg(2+)</name>
        <dbReference type="ChEBI" id="CHEBI:18420"/>
    </ligand>
</feature>
<comment type="function">
    <text evidence="2">Catalyzes a mechanistically unusual reaction, the ATP-dependent insertion of CO2 between the N7 and N8 nitrogen atoms of 7,8-diaminopelargonic acid (DAPA, also called 7,8-diammoniononanoate) to form a ureido ring.</text>
</comment>
<name>A0A6C0GI40_9BACT</name>
<dbReference type="NCBIfam" id="TIGR00347">
    <property type="entry name" value="bioD"/>
    <property type="match status" value="1"/>
</dbReference>
<dbReference type="RefSeq" id="WP_162443643.1">
    <property type="nucleotide sequence ID" value="NZ_CP048222.1"/>
</dbReference>
<proteinExistence type="inferred from homology"/>
<keyword evidence="2" id="KW-0479">Metal-binding</keyword>
<organism evidence="3 4">
    <name type="scientific">Rhodocytophaga rosea</name>
    <dbReference type="NCBI Taxonomy" id="2704465"/>
    <lineage>
        <taxon>Bacteria</taxon>
        <taxon>Pseudomonadati</taxon>
        <taxon>Bacteroidota</taxon>
        <taxon>Cytophagia</taxon>
        <taxon>Cytophagales</taxon>
        <taxon>Rhodocytophagaceae</taxon>
        <taxon>Rhodocytophaga</taxon>
    </lineage>
</organism>
<dbReference type="GO" id="GO:0004141">
    <property type="term" value="F:dethiobiotin synthase activity"/>
    <property type="evidence" value="ECO:0007669"/>
    <property type="project" value="UniProtKB-UniRule"/>
</dbReference>
<feature type="active site" evidence="2">
    <location>
        <position position="33"/>
    </location>
</feature>
<keyword evidence="2 3" id="KW-0436">Ligase</keyword>
<keyword evidence="2" id="KW-0547">Nucleotide-binding</keyword>
<dbReference type="EMBL" id="CP048222">
    <property type="protein sequence ID" value="QHT67617.1"/>
    <property type="molecule type" value="Genomic_DNA"/>
</dbReference>
<comment type="subcellular location">
    <subcellularLocation>
        <location evidence="2">Cytoplasm</location>
    </subcellularLocation>
</comment>
<dbReference type="InterPro" id="IPR027417">
    <property type="entry name" value="P-loop_NTPase"/>
</dbReference>
<dbReference type="SUPFAM" id="SSF52540">
    <property type="entry name" value="P-loop containing nucleoside triphosphate hydrolases"/>
    <property type="match status" value="1"/>
</dbReference>
<dbReference type="PANTHER" id="PTHR43210">
    <property type="entry name" value="DETHIOBIOTIN SYNTHETASE"/>
    <property type="match status" value="1"/>
</dbReference>
<sequence>MSKSYFITAIHTDSGKTLVSSIFTQALHADYWKPIQAGYPRDTDTVMKFVHNNKSRFHKEAYLLQAPMSPHAAARLEHIEIHLDNILMPRTENTLIVEGAGGILAPISDTQFVIDIAAKFKLEVILVCNIYLGSINHSLLTINELKRRKIKVKGIVFNGPENTETEDIILKHSGYPYLLRVKQEKKITQEVVNRYAIELMSTWSEK</sequence>
<accession>A0A6C0GI40</accession>
<feature type="binding site" evidence="2">
    <location>
        <begin position="98"/>
        <end position="101"/>
    </location>
    <ligand>
        <name>ATP</name>
        <dbReference type="ChEBI" id="CHEBI:30616"/>
    </ligand>
</feature>
<dbReference type="GO" id="GO:0005829">
    <property type="term" value="C:cytosol"/>
    <property type="evidence" value="ECO:0007669"/>
    <property type="project" value="TreeGrafter"/>
</dbReference>
<evidence type="ECO:0000256" key="1">
    <source>
        <dbReference type="ARBA" id="ARBA00022756"/>
    </source>
</evidence>
<gene>
    <name evidence="2 3" type="primary">bioD</name>
    <name evidence="3" type="ORF">GXP67_13740</name>
</gene>
<keyword evidence="2" id="KW-0963">Cytoplasm</keyword>
<comment type="cofactor">
    <cofactor evidence="2">
        <name>Mg(2+)</name>
        <dbReference type="ChEBI" id="CHEBI:18420"/>
    </cofactor>
</comment>
<comment type="catalytic activity">
    <reaction evidence="2">
        <text>(7R,8S)-7,8-diammoniononanoate + CO2 + ATP = (4R,5S)-dethiobiotin + ADP + phosphate + 3 H(+)</text>
        <dbReference type="Rhea" id="RHEA:15805"/>
        <dbReference type="ChEBI" id="CHEBI:15378"/>
        <dbReference type="ChEBI" id="CHEBI:16526"/>
        <dbReference type="ChEBI" id="CHEBI:30616"/>
        <dbReference type="ChEBI" id="CHEBI:43474"/>
        <dbReference type="ChEBI" id="CHEBI:149469"/>
        <dbReference type="ChEBI" id="CHEBI:149473"/>
        <dbReference type="ChEBI" id="CHEBI:456216"/>
        <dbReference type="EC" id="6.3.3.3"/>
    </reaction>
</comment>
<evidence type="ECO:0000313" key="3">
    <source>
        <dbReference type="EMBL" id="QHT67617.1"/>
    </source>
</evidence>
<dbReference type="PIRSF" id="PIRSF006755">
    <property type="entry name" value="DTB_synth"/>
    <property type="match status" value="1"/>
</dbReference>
<dbReference type="AlphaFoldDB" id="A0A6C0GI40"/>
<dbReference type="GO" id="GO:0000287">
    <property type="term" value="F:magnesium ion binding"/>
    <property type="evidence" value="ECO:0007669"/>
    <property type="project" value="UniProtKB-UniRule"/>
</dbReference>
<evidence type="ECO:0000313" key="4">
    <source>
        <dbReference type="Proteomes" id="UP000480178"/>
    </source>
</evidence>
<dbReference type="Gene3D" id="3.40.50.300">
    <property type="entry name" value="P-loop containing nucleotide triphosphate hydrolases"/>
    <property type="match status" value="1"/>
</dbReference>
<dbReference type="UniPathway" id="UPA00078">
    <property type="reaction ID" value="UER00161"/>
</dbReference>
<keyword evidence="2" id="KW-0067">ATP-binding</keyword>
<keyword evidence="1 2" id="KW-0093">Biotin biosynthesis</keyword>
<comment type="similarity">
    <text evidence="2">Belongs to the dethiobiotin synthetase family.</text>
</comment>
<dbReference type="GO" id="GO:0005524">
    <property type="term" value="F:ATP binding"/>
    <property type="evidence" value="ECO:0007669"/>
    <property type="project" value="UniProtKB-UniRule"/>
</dbReference>
<dbReference type="Proteomes" id="UP000480178">
    <property type="component" value="Chromosome"/>
</dbReference>
<comment type="subunit">
    <text evidence="2">Homodimer.</text>
</comment>
<dbReference type="HAMAP" id="MF_00336">
    <property type="entry name" value="BioD"/>
    <property type="match status" value="1"/>
</dbReference>
<comment type="pathway">
    <text evidence="2">Cofactor biosynthesis; biotin biosynthesis; biotin from 7,8-diaminononanoate: step 1/2.</text>
</comment>
<protein>
    <recommendedName>
        <fullName evidence="2">ATP-dependent dethiobiotin synthetase BioD</fullName>
        <ecNumber evidence="2">6.3.3.3</ecNumber>
    </recommendedName>
    <alternativeName>
        <fullName evidence="2">DTB synthetase</fullName>
        <shortName evidence="2">DTBS</shortName>
    </alternativeName>
    <alternativeName>
        <fullName evidence="2">Dethiobiotin synthase</fullName>
    </alternativeName>
</protein>
<evidence type="ECO:0000256" key="2">
    <source>
        <dbReference type="HAMAP-Rule" id="MF_00336"/>
    </source>
</evidence>
<feature type="binding site" evidence="2">
    <location>
        <position position="44"/>
    </location>
    <ligand>
        <name>ATP</name>
        <dbReference type="ChEBI" id="CHEBI:30616"/>
    </ligand>
</feature>
<dbReference type="KEGG" id="rhoz:GXP67_13740"/>
<dbReference type="Pfam" id="PF13500">
    <property type="entry name" value="AAA_26"/>
    <property type="match status" value="1"/>
</dbReference>
<dbReference type="InterPro" id="IPR004472">
    <property type="entry name" value="DTB_synth_BioD"/>
</dbReference>
<keyword evidence="4" id="KW-1185">Reference proteome</keyword>
<dbReference type="GO" id="GO:0009102">
    <property type="term" value="P:biotin biosynthetic process"/>
    <property type="evidence" value="ECO:0007669"/>
    <property type="project" value="UniProtKB-UniRule"/>
</dbReference>
<feature type="binding site" evidence="2">
    <location>
        <begin position="13"/>
        <end position="18"/>
    </location>
    <ligand>
        <name>ATP</name>
        <dbReference type="ChEBI" id="CHEBI:30616"/>
    </ligand>
</feature>
<feature type="binding site" evidence="2">
    <location>
        <position position="98"/>
    </location>
    <ligand>
        <name>Mg(2+)</name>
        <dbReference type="ChEBI" id="CHEBI:18420"/>
    </ligand>
</feature>
<comment type="caution">
    <text evidence="2">Lacks conserved residue(s) required for the propagation of feature annotation.</text>
</comment>
<dbReference type="CDD" id="cd03109">
    <property type="entry name" value="DTBS"/>
    <property type="match status" value="1"/>
</dbReference>
<dbReference type="PANTHER" id="PTHR43210:SF5">
    <property type="entry name" value="DETHIOBIOTIN SYNTHETASE"/>
    <property type="match status" value="1"/>
</dbReference>
<keyword evidence="2" id="KW-0460">Magnesium</keyword>
<reference evidence="3 4" key="1">
    <citation type="submission" date="2020-01" db="EMBL/GenBank/DDBJ databases">
        <authorList>
            <person name="Kim M.K."/>
        </authorList>
    </citation>
    <scope>NUCLEOTIDE SEQUENCE [LARGE SCALE GENOMIC DNA]</scope>
    <source>
        <strain evidence="3 4">172606-1</strain>
    </source>
</reference>
<feature type="binding site" evidence="2">
    <location>
        <position position="44"/>
    </location>
    <ligand>
        <name>Mg(2+)</name>
        <dbReference type="ChEBI" id="CHEBI:18420"/>
    </ligand>
</feature>
<dbReference type="EC" id="6.3.3.3" evidence="2"/>